<dbReference type="RefSeq" id="WP_155453918.1">
    <property type="nucleotide sequence ID" value="NZ_WNKX01000006.1"/>
</dbReference>
<dbReference type="AlphaFoldDB" id="A0A6L6QFQ9"/>
<name>A0A6L6QFQ9_9BURK</name>
<protein>
    <submittedName>
        <fullName evidence="1">Uncharacterized protein</fullName>
    </submittedName>
</protein>
<sequence length="108" mass="11877">MTDALLLTDRLCDLTEMALQAYTKFEKATVYCTAKHLMADFEDAGLPLAAFDKLSSIQASILAAVEFAPPGGKNNPQCIVSARNDIAALREMLKEKKRPEGRLSEHVH</sequence>
<gene>
    <name evidence="1" type="ORF">GM658_10185</name>
</gene>
<keyword evidence="2" id="KW-1185">Reference proteome</keyword>
<proteinExistence type="predicted"/>
<dbReference type="Proteomes" id="UP000472320">
    <property type="component" value="Unassembled WGS sequence"/>
</dbReference>
<comment type="caution">
    <text evidence="1">The sequence shown here is derived from an EMBL/GenBank/DDBJ whole genome shotgun (WGS) entry which is preliminary data.</text>
</comment>
<dbReference type="EMBL" id="WNKX01000006">
    <property type="protein sequence ID" value="MTW10970.1"/>
    <property type="molecule type" value="Genomic_DNA"/>
</dbReference>
<accession>A0A6L6QFQ9</accession>
<reference evidence="1 2" key="1">
    <citation type="submission" date="2019-11" db="EMBL/GenBank/DDBJ databases">
        <title>Type strains purchased from KCTC, JCM and DSMZ.</title>
        <authorList>
            <person name="Lu H."/>
        </authorList>
    </citation>
    <scope>NUCLEOTIDE SEQUENCE [LARGE SCALE GENOMIC DNA]</scope>
    <source>
        <strain evidence="1 2">JCM 31587</strain>
    </source>
</reference>
<evidence type="ECO:0000313" key="2">
    <source>
        <dbReference type="Proteomes" id="UP000472320"/>
    </source>
</evidence>
<organism evidence="1 2">
    <name type="scientific">Massilia eburnea</name>
    <dbReference type="NCBI Taxonomy" id="1776165"/>
    <lineage>
        <taxon>Bacteria</taxon>
        <taxon>Pseudomonadati</taxon>
        <taxon>Pseudomonadota</taxon>
        <taxon>Betaproteobacteria</taxon>
        <taxon>Burkholderiales</taxon>
        <taxon>Oxalobacteraceae</taxon>
        <taxon>Telluria group</taxon>
        <taxon>Massilia</taxon>
    </lineage>
</organism>
<dbReference type="OrthoDB" id="8776606at2"/>
<evidence type="ECO:0000313" key="1">
    <source>
        <dbReference type="EMBL" id="MTW10970.1"/>
    </source>
</evidence>